<dbReference type="PANTHER" id="PTHR30329:SF21">
    <property type="entry name" value="LIPOPROTEIN YIAD-RELATED"/>
    <property type="match status" value="1"/>
</dbReference>
<evidence type="ECO:0000313" key="7">
    <source>
        <dbReference type="EMBL" id="SKA74861.1"/>
    </source>
</evidence>
<dbReference type="STRING" id="1121449.SAMN02745704_00787"/>
<dbReference type="Proteomes" id="UP000190027">
    <property type="component" value="Unassembled WGS sequence"/>
</dbReference>
<accession>A0A1T4WDX7</accession>
<dbReference type="EMBL" id="FUYC01000002">
    <property type="protein sequence ID" value="SKA74861.1"/>
    <property type="molecule type" value="Genomic_DNA"/>
</dbReference>
<evidence type="ECO:0000256" key="3">
    <source>
        <dbReference type="ARBA" id="ARBA00023237"/>
    </source>
</evidence>
<dbReference type="PRINTS" id="PR01021">
    <property type="entry name" value="OMPADOMAIN"/>
</dbReference>
<dbReference type="RefSeq" id="WP_078716342.1">
    <property type="nucleotide sequence ID" value="NZ_FUYC01000002.1"/>
</dbReference>
<keyword evidence="3" id="KW-0998">Cell outer membrane</keyword>
<dbReference type="AlphaFoldDB" id="A0A1T4WDX7"/>
<dbReference type="PANTHER" id="PTHR30329">
    <property type="entry name" value="STATOR ELEMENT OF FLAGELLAR MOTOR COMPLEX"/>
    <property type="match status" value="1"/>
</dbReference>
<proteinExistence type="predicted"/>
<dbReference type="InterPro" id="IPR050330">
    <property type="entry name" value="Bact_OuterMem_StrucFunc"/>
</dbReference>
<feature type="region of interest" description="Disordered" evidence="5">
    <location>
        <begin position="347"/>
        <end position="371"/>
    </location>
</feature>
<dbReference type="PROSITE" id="PS51123">
    <property type="entry name" value="OMPA_2"/>
    <property type="match status" value="1"/>
</dbReference>
<dbReference type="Pfam" id="PF00691">
    <property type="entry name" value="OmpA"/>
    <property type="match status" value="1"/>
</dbReference>
<evidence type="ECO:0000259" key="6">
    <source>
        <dbReference type="PROSITE" id="PS51123"/>
    </source>
</evidence>
<dbReference type="CDD" id="cd07185">
    <property type="entry name" value="OmpA_C-like"/>
    <property type="match status" value="1"/>
</dbReference>
<dbReference type="InterPro" id="IPR036737">
    <property type="entry name" value="OmpA-like_sf"/>
</dbReference>
<evidence type="ECO:0000256" key="5">
    <source>
        <dbReference type="SAM" id="MobiDB-lite"/>
    </source>
</evidence>
<gene>
    <name evidence="7" type="ORF">SAMN02745704_00787</name>
</gene>
<feature type="domain" description="OmpA-like" evidence="6">
    <location>
        <begin position="265"/>
        <end position="385"/>
    </location>
</feature>
<dbReference type="InterPro" id="IPR006664">
    <property type="entry name" value="OMP_bac"/>
</dbReference>
<protein>
    <submittedName>
        <fullName evidence="7">OmpA-OmpF porin, OOP family</fullName>
    </submittedName>
</protein>
<dbReference type="Gene3D" id="3.30.1330.60">
    <property type="entry name" value="OmpA-like domain"/>
    <property type="match status" value="1"/>
</dbReference>
<dbReference type="GO" id="GO:0009279">
    <property type="term" value="C:cell outer membrane"/>
    <property type="evidence" value="ECO:0007669"/>
    <property type="project" value="UniProtKB-SubCell"/>
</dbReference>
<evidence type="ECO:0000313" key="8">
    <source>
        <dbReference type="Proteomes" id="UP000190027"/>
    </source>
</evidence>
<comment type="subcellular location">
    <subcellularLocation>
        <location evidence="1">Cell outer membrane</location>
    </subcellularLocation>
</comment>
<evidence type="ECO:0000256" key="1">
    <source>
        <dbReference type="ARBA" id="ARBA00004442"/>
    </source>
</evidence>
<keyword evidence="8" id="KW-1185">Reference proteome</keyword>
<name>A0A1T4WDX7_9BACT</name>
<evidence type="ECO:0000256" key="4">
    <source>
        <dbReference type="PROSITE-ProRule" id="PRU00473"/>
    </source>
</evidence>
<dbReference type="SUPFAM" id="SSF103088">
    <property type="entry name" value="OmpA-like"/>
    <property type="match status" value="1"/>
</dbReference>
<dbReference type="OrthoDB" id="5422390at2"/>
<sequence>MHQTPPSRIRIPAFLLTATLLLGTLAACNYVRPSITQQTEIATDAAVDRSNLRIYVRPVDRLHTPIKALMYPMWIRESLPTRLELGRQMSRIFFDAWTERPVFPTLVLAEKQTYRGRESALRDAGQRGADMLVLLTVPYLYAGGTVDDSAMTIRCDIYETQTGMLLHSMEQSGRIAFQRNKDWILWVTTTRLPDSPLYAITRAIAEDMAVPLRSWLPPVDPRSLGYAFTSREIVDGLTEEDEASPGAETDMEATIQGMDLAEELAAPSAGSVYIRVEFDVDKDTIRPEYYDNLDELAQALQSPQLRGREVLLIGHTDSDASEAYNLDLSRRRAMAVRTYLVQNHGLDPNLLRTDGRGESDPLVPNTSPANKQLNRRVEVRLDPDRG</sequence>
<dbReference type="InterPro" id="IPR006665">
    <property type="entry name" value="OmpA-like"/>
</dbReference>
<organism evidence="7 8">
    <name type="scientific">Paucidesulfovibrio gracilis DSM 16080</name>
    <dbReference type="NCBI Taxonomy" id="1121449"/>
    <lineage>
        <taxon>Bacteria</taxon>
        <taxon>Pseudomonadati</taxon>
        <taxon>Thermodesulfobacteriota</taxon>
        <taxon>Desulfovibrionia</taxon>
        <taxon>Desulfovibrionales</taxon>
        <taxon>Desulfovibrionaceae</taxon>
        <taxon>Paucidesulfovibrio</taxon>
    </lineage>
</organism>
<keyword evidence="2 4" id="KW-0472">Membrane</keyword>
<evidence type="ECO:0000256" key="2">
    <source>
        <dbReference type="ARBA" id="ARBA00023136"/>
    </source>
</evidence>
<reference evidence="7 8" key="1">
    <citation type="submission" date="2017-02" db="EMBL/GenBank/DDBJ databases">
        <authorList>
            <person name="Peterson S.W."/>
        </authorList>
    </citation>
    <scope>NUCLEOTIDE SEQUENCE [LARGE SCALE GENOMIC DNA]</scope>
    <source>
        <strain evidence="7 8">DSM 16080</strain>
    </source>
</reference>